<dbReference type="CDD" id="cd13868">
    <property type="entry name" value="CuRO_2_CotA_like"/>
    <property type="match status" value="1"/>
</dbReference>
<dbReference type="Proteomes" id="UP000000577">
    <property type="component" value="Chromosome"/>
</dbReference>
<dbReference type="SUPFAM" id="SSF49503">
    <property type="entry name" value="Cupredoxins"/>
    <property type="match status" value="3"/>
</dbReference>
<dbReference type="GO" id="GO:0005507">
    <property type="term" value="F:copper ion binding"/>
    <property type="evidence" value="ECO:0007669"/>
    <property type="project" value="InterPro"/>
</dbReference>
<evidence type="ECO:0000313" key="2">
    <source>
        <dbReference type="EMBL" id="AAR36029.1"/>
    </source>
</evidence>
<dbReference type="Gene3D" id="2.60.40.420">
    <property type="entry name" value="Cupredoxins - blue copper proteins"/>
    <property type="match status" value="3"/>
</dbReference>
<dbReference type="InterPro" id="IPR045087">
    <property type="entry name" value="Cu-oxidase_fam"/>
</dbReference>
<feature type="domain" description="Plastocyanin-like" evidence="1">
    <location>
        <begin position="679"/>
        <end position="778"/>
    </location>
</feature>
<reference evidence="2 3" key="2">
    <citation type="journal article" date="2012" name="BMC Genomics">
        <title>Comparative genomic analysis of Geobacter sulfurreducens KN400, a strain with enhanced capacity for extracellular electron transfer and electricity production.</title>
        <authorList>
            <person name="Butler J.E."/>
            <person name="Young N.D."/>
            <person name="Aklujkar M."/>
            <person name="Lovley D.R."/>
        </authorList>
    </citation>
    <scope>NUCLEOTIDE SEQUENCE [LARGE SCALE GENOMIC DNA]</scope>
    <source>
        <strain evidence="3">ATCC 51573 / DSM 12127 / PCA</strain>
    </source>
</reference>
<dbReference type="InterPro" id="IPR008972">
    <property type="entry name" value="Cupredoxin"/>
</dbReference>
<dbReference type="InterPro" id="IPR011706">
    <property type="entry name" value="Cu-oxidase_C"/>
</dbReference>
<evidence type="ECO:0000313" key="3">
    <source>
        <dbReference type="Proteomes" id="UP000000577"/>
    </source>
</evidence>
<dbReference type="HOGENOM" id="CLU_009100_4_0_7"/>
<dbReference type="OrthoDB" id="9757546at2"/>
<dbReference type="EnsemblBacteria" id="AAR36029">
    <property type="protein sequence ID" value="AAR36029"/>
    <property type="gene ID" value="GSU2657"/>
</dbReference>
<dbReference type="PANTHER" id="PTHR48267">
    <property type="entry name" value="CUPREDOXIN SUPERFAMILY PROTEIN"/>
    <property type="match status" value="1"/>
</dbReference>
<dbReference type="RefSeq" id="WP_010943296.1">
    <property type="nucleotide sequence ID" value="NC_002939.5"/>
</dbReference>
<dbReference type="EMBL" id="AE017180">
    <property type="protein sequence ID" value="AAR36029.1"/>
    <property type="molecule type" value="Genomic_DNA"/>
</dbReference>
<dbReference type="STRING" id="243231.GSU2657"/>
<dbReference type="Pfam" id="PF07731">
    <property type="entry name" value="Cu-oxidase_2"/>
    <property type="match status" value="1"/>
</dbReference>
<dbReference type="eggNOG" id="COG5263">
    <property type="taxonomic scope" value="Bacteria"/>
</dbReference>
<dbReference type="FunCoup" id="Q749T5">
    <property type="interactions" value="73"/>
</dbReference>
<dbReference type="eggNOG" id="COG2132">
    <property type="taxonomic scope" value="Bacteria"/>
</dbReference>
<evidence type="ECO:0000259" key="1">
    <source>
        <dbReference type="Pfam" id="PF07731"/>
    </source>
</evidence>
<dbReference type="PATRIC" id="fig|243231.5.peg.2689"/>
<name>Q749T5_GEOSL</name>
<dbReference type="CDD" id="cd13844">
    <property type="entry name" value="CuRO_1_BOD_CotA_like"/>
    <property type="match status" value="1"/>
</dbReference>
<protein>
    <submittedName>
        <fullName evidence="2">Multicopper oxidase, manganese oxidase family</fullName>
    </submittedName>
</protein>
<dbReference type="GO" id="GO:0030288">
    <property type="term" value="C:outer membrane-bounded periplasmic space"/>
    <property type="evidence" value="ECO:0000318"/>
    <property type="project" value="GO_Central"/>
</dbReference>
<dbReference type="CDD" id="cd13891">
    <property type="entry name" value="CuRO_3_CotA_like"/>
    <property type="match status" value="1"/>
</dbReference>
<sequence length="840" mass="90103">MTNVRVRIVAVVAVSIGLALFALGGPRKACSQPVPGGTLDPLTIPKFVTPLVIPPEMPKSTVQPGVPAAAYNIAVRQFKQQILPGGVWNTVNGRSDTFGATTVWSYGRAQDKIPVGFIAPAPLSSNISFNYPAFTVENTSGIMTRVRWINDLVDAKGNYLPHLLPVDQTLHWANPPATGCIDGTNRTECRTFNTAPYTGPVPLVTHVHGAHVNASSDGYPEAWWLPAAKNIPAGYAARGTVFDQFDPRNTVKGSAYFAYENDQPAATLWYHDHTLGITRNNVYAGPAGFWLVRGGANGDAFVDDGTSAALNDGRLPGPAPRAGMGDPNFNAAIRATIREIPVVIQDRSFNADGSLFYPDNRAFFEGLNVSGATPPQFPGAGVLNIPFIPNSDISAIWNPEVFFNTMVVNGTTWPQLESAPARYRLRLLNGCNSRTLNLTLFTVTGAGPDGIMGTADDVLGAEIPFYQIGAEQGFLPQVVMIKTGQYTPLPGNGAIPAGLAAPDPMQALLMGPAERADVIIDFTGLADGTVVRMINTAPDAPFGGFPDAPADIDTTGQVMQFVVKASLIQPGDALTTPPENLVLPAEASLPATVAVRQLTLNEEESTRLCVQAQPDGSITTLFVDPMPLPGFLSACAAAGGMPMGPREAKLGVLVADPMTGMMMSMPMMWADIITEAPVTGTTEIWEIYNLTMDAHPIHPHLVRFEVVDRQPFDMMTFMPSGPAVPPEPYEQGYKDTVLAYPGQITRVKATFDKIGLYVWHCHILEHEDNEMMRPYMVKIDPAFPDVNADGKLAVTDALDLLKKLKSPLLAGAPYDLTGDGTLDVRDVLALLRTIVFGPPR</sequence>
<accession>Q749T5</accession>
<reference evidence="2 3" key="1">
    <citation type="journal article" date="2003" name="Science">
        <title>Genome of Geobacter sulfurreducens: metal reduction in subsurface environments.</title>
        <authorList>
            <person name="Methe B.A."/>
            <person name="Nelson K.E."/>
            <person name="Eisen J.A."/>
            <person name="Paulsen I.T."/>
            <person name="Nelson W."/>
            <person name="Heidelberg J.F."/>
            <person name="Wu D."/>
            <person name="Wu M."/>
            <person name="Ward N."/>
            <person name="Beanan M.J."/>
            <person name="Dodson R.J."/>
            <person name="Madupu R."/>
            <person name="Brinkac L.M."/>
            <person name="Daugherty S.C."/>
            <person name="DeBoy R.T."/>
            <person name="Durkin A.S."/>
            <person name="Gwinn M."/>
            <person name="Kolonay J.F."/>
            <person name="Sullivan S.A."/>
            <person name="Haft D.H."/>
            <person name="Selengut J."/>
            <person name="Davidsen T.M."/>
            <person name="Zafar N."/>
            <person name="White O."/>
            <person name="Tran B."/>
            <person name="Romero C."/>
            <person name="Forberger H.A."/>
            <person name="Weidman J."/>
            <person name="Khouri H."/>
            <person name="Feldblyum T.V."/>
            <person name="Utterback T.R."/>
            <person name="Van Aken S.E."/>
            <person name="Lovley D.R."/>
            <person name="Fraser C.M."/>
        </authorList>
    </citation>
    <scope>NUCLEOTIDE SEQUENCE [LARGE SCALE GENOMIC DNA]</scope>
    <source>
        <strain evidence="3">ATCC 51573 / DSM 12127 / PCA</strain>
    </source>
</reference>
<organism evidence="2 3">
    <name type="scientific">Geobacter sulfurreducens (strain ATCC 51573 / DSM 12127 / PCA)</name>
    <dbReference type="NCBI Taxonomy" id="243231"/>
    <lineage>
        <taxon>Bacteria</taxon>
        <taxon>Pseudomonadati</taxon>
        <taxon>Thermodesulfobacteriota</taxon>
        <taxon>Desulfuromonadia</taxon>
        <taxon>Geobacterales</taxon>
        <taxon>Geobacteraceae</taxon>
        <taxon>Geobacter</taxon>
    </lineage>
</organism>
<dbReference type="GO" id="GO:0016491">
    <property type="term" value="F:oxidoreductase activity"/>
    <property type="evidence" value="ECO:0000318"/>
    <property type="project" value="GO_Central"/>
</dbReference>
<dbReference type="PANTHER" id="PTHR48267:SF1">
    <property type="entry name" value="BILIRUBIN OXIDASE"/>
    <property type="match status" value="1"/>
</dbReference>
<dbReference type="AlphaFoldDB" id="Q749T5"/>
<keyword evidence="3" id="KW-1185">Reference proteome</keyword>
<gene>
    <name evidence="2" type="primary">ompC</name>
    <name evidence="2" type="ordered locus">GSU2657</name>
</gene>
<dbReference type="KEGG" id="gsu:GSU2657"/>
<proteinExistence type="predicted"/>
<dbReference type="InParanoid" id="Q749T5"/>